<comment type="similarity">
    <text evidence="1 2">Belongs to the peptidase A24 family.</text>
</comment>
<dbReference type="Pfam" id="PF01478">
    <property type="entry name" value="Peptidase_A24"/>
    <property type="match status" value="1"/>
</dbReference>
<dbReference type="InterPro" id="IPR050882">
    <property type="entry name" value="Prepilin_peptidase/N-MTase"/>
</dbReference>
<dbReference type="GO" id="GO:0006465">
    <property type="term" value="P:signal peptide processing"/>
    <property type="evidence" value="ECO:0007669"/>
    <property type="project" value="TreeGrafter"/>
</dbReference>
<comment type="caution">
    <text evidence="5">The sequence shown here is derived from an EMBL/GenBank/DDBJ whole genome shotgun (WGS) entry which is preliminary data.</text>
</comment>
<dbReference type="GO" id="GO:0005886">
    <property type="term" value="C:plasma membrane"/>
    <property type="evidence" value="ECO:0007669"/>
    <property type="project" value="TreeGrafter"/>
</dbReference>
<dbReference type="InterPro" id="IPR014032">
    <property type="entry name" value="Peptidase_A24A_bac"/>
</dbReference>
<accession>A0A8J7WX95</accession>
<keyword evidence="3" id="KW-1133">Transmembrane helix</keyword>
<keyword evidence="3" id="KW-0812">Transmembrane</keyword>
<dbReference type="GO" id="GO:0004190">
    <property type="term" value="F:aspartic-type endopeptidase activity"/>
    <property type="evidence" value="ECO:0007669"/>
    <property type="project" value="InterPro"/>
</dbReference>
<evidence type="ECO:0000256" key="1">
    <source>
        <dbReference type="ARBA" id="ARBA00005801"/>
    </source>
</evidence>
<evidence type="ECO:0000256" key="2">
    <source>
        <dbReference type="RuleBase" id="RU003793"/>
    </source>
</evidence>
<feature type="transmembrane region" description="Helical" evidence="3">
    <location>
        <begin position="12"/>
        <end position="32"/>
    </location>
</feature>
<gene>
    <name evidence="5" type="ORF">KGA66_27280</name>
</gene>
<keyword evidence="3" id="KW-0472">Membrane</keyword>
<evidence type="ECO:0000256" key="3">
    <source>
        <dbReference type="SAM" id="Phobius"/>
    </source>
</evidence>
<dbReference type="Proteomes" id="UP000677913">
    <property type="component" value="Unassembled WGS sequence"/>
</dbReference>
<evidence type="ECO:0000259" key="4">
    <source>
        <dbReference type="Pfam" id="PF01478"/>
    </source>
</evidence>
<evidence type="ECO:0000313" key="6">
    <source>
        <dbReference type="Proteomes" id="UP000677913"/>
    </source>
</evidence>
<dbReference type="PRINTS" id="PR00864">
    <property type="entry name" value="PREPILNPTASE"/>
</dbReference>
<dbReference type="RefSeq" id="WP_211472163.1">
    <property type="nucleotide sequence ID" value="NZ_JAGSXH010000192.1"/>
</dbReference>
<proteinExistence type="inferred from homology"/>
<dbReference type="EMBL" id="JAGSXH010000192">
    <property type="protein sequence ID" value="MBS2966769.1"/>
    <property type="molecule type" value="Genomic_DNA"/>
</dbReference>
<feature type="transmembrane region" description="Helical" evidence="3">
    <location>
        <begin position="44"/>
        <end position="63"/>
    </location>
</feature>
<dbReference type="AlphaFoldDB" id="A0A8J7WX95"/>
<feature type="transmembrane region" description="Helical" evidence="3">
    <location>
        <begin position="109"/>
        <end position="142"/>
    </location>
</feature>
<reference evidence="5" key="1">
    <citation type="submission" date="2021-04" db="EMBL/GenBank/DDBJ databases">
        <title>Genome based classification of Actinospica acidithermotolerans sp. nov., an actinobacterium isolated from an Indonesian hot spring.</title>
        <authorList>
            <person name="Kusuma A.B."/>
            <person name="Putra K.E."/>
            <person name="Nafisah S."/>
            <person name="Loh J."/>
            <person name="Nouioui I."/>
            <person name="Goodfellow M."/>
        </authorList>
    </citation>
    <scope>NUCLEOTIDE SEQUENCE</scope>
    <source>
        <strain evidence="5">DSM 45618</strain>
    </source>
</reference>
<feature type="domain" description="Prepilin type IV endopeptidase peptidase" evidence="4">
    <location>
        <begin position="22"/>
        <end position="127"/>
    </location>
</feature>
<dbReference type="PANTHER" id="PTHR30487:SF0">
    <property type="entry name" value="PREPILIN LEADER PEPTIDASE_N-METHYLTRANSFERASE-RELATED"/>
    <property type="match status" value="1"/>
</dbReference>
<feature type="transmembrane region" description="Helical" evidence="3">
    <location>
        <begin position="75"/>
        <end position="97"/>
    </location>
</feature>
<name>A0A8J7WX95_9ACTN</name>
<dbReference type="Gene3D" id="1.20.120.1220">
    <property type="match status" value="1"/>
</dbReference>
<protein>
    <submittedName>
        <fullName evidence="5">Prepilin peptidase</fullName>
    </submittedName>
</protein>
<organism evidence="5 6">
    <name type="scientific">Actinocrinis puniceicyclus</name>
    <dbReference type="NCBI Taxonomy" id="977794"/>
    <lineage>
        <taxon>Bacteria</taxon>
        <taxon>Bacillati</taxon>
        <taxon>Actinomycetota</taxon>
        <taxon>Actinomycetes</taxon>
        <taxon>Catenulisporales</taxon>
        <taxon>Actinospicaceae</taxon>
        <taxon>Actinocrinis</taxon>
    </lineage>
</organism>
<sequence length="172" mass="17823">MTHANFSLTGPALAVGIVVYGFFAAGSAALAVIDARTKLLPNRIVFPLYGAGLAGFGLIVAILHDGAAVRHLVTAVVAMAVLYGLFYLLAMFGPMGYGDVKLAGVLGLYLGWLGVAVVFAGVLLGTLAAALVAVGIVAVRAVRRRPWRGLEIPYGPYLLAGAWAAILLDFRA</sequence>
<keyword evidence="6" id="KW-1185">Reference proteome</keyword>
<dbReference type="PANTHER" id="PTHR30487">
    <property type="entry name" value="TYPE 4 PREPILIN-LIKE PROTEINS LEADER PEPTIDE-PROCESSING ENZYME"/>
    <property type="match status" value="1"/>
</dbReference>
<evidence type="ECO:0000313" key="5">
    <source>
        <dbReference type="EMBL" id="MBS2966769.1"/>
    </source>
</evidence>
<dbReference type="InterPro" id="IPR000045">
    <property type="entry name" value="Prepilin_IV_endopep_pep"/>
</dbReference>